<comment type="function">
    <text evidence="9">May play the central regulatory role in sporulation. It may be an element of the effector pathway responsible for the activation of sporulation genes in response to nutritional stress. Spo0A may act in concert with spo0H (a sigma factor) to control the expression of some genes that are critical to the sporulation process.</text>
</comment>
<reference evidence="15" key="1">
    <citation type="journal article" date="2016" name="Front. Microbiol.">
        <title>Complete Genome Sequence of Clostridium estertheticum DSM 8809, a Microbe Identified in Spoiled Vacuum Packed Beef.</title>
        <authorList>
            <person name="Yu Z."/>
            <person name="Gunn L."/>
            <person name="Brennan E."/>
            <person name="Reid R."/>
            <person name="Wall P.G."/>
            <person name="Gaora O.P."/>
            <person name="Hurley D."/>
            <person name="Bolton D."/>
            <person name="Fanning S."/>
        </authorList>
    </citation>
    <scope>NUCLEOTIDE SEQUENCE [LARGE SCALE GENOMIC DNA]</scope>
    <source>
        <strain evidence="15">DSM 8809</strain>
    </source>
</reference>
<evidence type="ECO:0000256" key="1">
    <source>
        <dbReference type="ARBA" id="ARBA00004496"/>
    </source>
</evidence>
<sequence length="233" mass="27327">MTYKIYIIEDDLSISNLLQEYIAKYGFEVTIVENFEEIMLGFNKFGPDLVLLDVNLPKFDGFYWCRKIRQQSKIPIIFISARDSGMDQVMALESGADDYITKPFYFDVVIAKIKSHIRRAFGDYAHTAEERIVEVDSLKFYPERSEIQFYDKKLVITKREGILLECLMEKYPKVVSRDFLLEKIWDDIEFVEENTLSVNISRIRKRLQGLGIDMGIDTIRGTGYRLNKPDRLE</sequence>
<dbReference type="GO" id="GO:0000976">
    <property type="term" value="F:transcription cis-regulatory region binding"/>
    <property type="evidence" value="ECO:0007669"/>
    <property type="project" value="TreeGrafter"/>
</dbReference>
<dbReference type="SUPFAM" id="SSF46894">
    <property type="entry name" value="C-terminal effector domain of the bipartite response regulators"/>
    <property type="match status" value="1"/>
</dbReference>
<dbReference type="InterPro" id="IPR016032">
    <property type="entry name" value="Sig_transdc_resp-reg_C-effctor"/>
</dbReference>
<evidence type="ECO:0000313" key="14">
    <source>
        <dbReference type="EMBL" id="APC39670.1"/>
    </source>
</evidence>
<dbReference type="SMART" id="SM00862">
    <property type="entry name" value="Trans_reg_C"/>
    <property type="match status" value="1"/>
</dbReference>
<evidence type="ECO:0000256" key="8">
    <source>
        <dbReference type="ARBA" id="ARBA00023163"/>
    </source>
</evidence>
<dbReference type="FunFam" id="3.40.50.2300:FF:000065">
    <property type="entry name" value="DNA-binding response regulator"/>
    <property type="match status" value="1"/>
</dbReference>
<evidence type="ECO:0000313" key="15">
    <source>
        <dbReference type="Proteomes" id="UP000182569"/>
    </source>
</evidence>
<dbReference type="Proteomes" id="UP000182569">
    <property type="component" value="Chromosome"/>
</dbReference>
<dbReference type="PROSITE" id="PS50110">
    <property type="entry name" value="RESPONSE_REGULATORY"/>
    <property type="match status" value="1"/>
</dbReference>
<dbReference type="SUPFAM" id="SSF52172">
    <property type="entry name" value="CheY-like"/>
    <property type="match status" value="1"/>
</dbReference>
<name>A0A1J0GFK4_9CLOT</name>
<dbReference type="InterPro" id="IPR001867">
    <property type="entry name" value="OmpR/PhoB-type_DNA-bd"/>
</dbReference>
<protein>
    <recommendedName>
        <fullName evidence="2">Stage 0 sporulation protein A homolog</fullName>
    </recommendedName>
</protein>
<dbReference type="OrthoDB" id="9790442at2"/>
<evidence type="ECO:0000256" key="5">
    <source>
        <dbReference type="ARBA" id="ARBA00023012"/>
    </source>
</evidence>
<evidence type="ECO:0000256" key="6">
    <source>
        <dbReference type="ARBA" id="ARBA00023015"/>
    </source>
</evidence>
<dbReference type="Gene3D" id="6.10.250.690">
    <property type="match status" value="1"/>
</dbReference>
<dbReference type="PANTHER" id="PTHR48111:SF31">
    <property type="entry name" value="TRANSCRIPTIONAL REGULATORY PROTEIN YXDJ"/>
    <property type="match status" value="1"/>
</dbReference>
<keyword evidence="3" id="KW-0963">Cytoplasm</keyword>
<feature type="domain" description="OmpR/PhoB-type" evidence="13">
    <location>
        <begin position="130"/>
        <end position="228"/>
    </location>
</feature>
<dbReference type="GO" id="GO:0032993">
    <property type="term" value="C:protein-DNA complex"/>
    <property type="evidence" value="ECO:0007669"/>
    <property type="project" value="TreeGrafter"/>
</dbReference>
<dbReference type="AlphaFoldDB" id="A0A1J0GFK4"/>
<comment type="subcellular location">
    <subcellularLocation>
        <location evidence="1">Cytoplasm</location>
    </subcellularLocation>
</comment>
<keyword evidence="4 10" id="KW-0597">Phosphoprotein</keyword>
<dbReference type="Pfam" id="PF00072">
    <property type="entry name" value="Response_reg"/>
    <property type="match status" value="1"/>
</dbReference>
<organism evidence="14 15">
    <name type="scientific">Clostridium estertheticum subsp. estertheticum</name>
    <dbReference type="NCBI Taxonomy" id="1552"/>
    <lineage>
        <taxon>Bacteria</taxon>
        <taxon>Bacillati</taxon>
        <taxon>Bacillota</taxon>
        <taxon>Clostridia</taxon>
        <taxon>Eubacteriales</taxon>
        <taxon>Clostridiaceae</taxon>
        <taxon>Clostridium</taxon>
    </lineage>
</organism>
<dbReference type="PROSITE" id="PS51755">
    <property type="entry name" value="OMPR_PHOB"/>
    <property type="match status" value="1"/>
</dbReference>
<dbReference type="GO" id="GO:0000156">
    <property type="term" value="F:phosphorelay response regulator activity"/>
    <property type="evidence" value="ECO:0007669"/>
    <property type="project" value="TreeGrafter"/>
</dbReference>
<evidence type="ECO:0000256" key="3">
    <source>
        <dbReference type="ARBA" id="ARBA00022490"/>
    </source>
</evidence>
<gene>
    <name evidence="14" type="ORF">A7L45_06110</name>
</gene>
<dbReference type="Gene3D" id="1.10.10.10">
    <property type="entry name" value="Winged helix-like DNA-binding domain superfamily/Winged helix DNA-binding domain"/>
    <property type="match status" value="1"/>
</dbReference>
<keyword evidence="6" id="KW-0805">Transcription regulation</keyword>
<dbReference type="CDD" id="cd00383">
    <property type="entry name" value="trans_reg_C"/>
    <property type="match status" value="1"/>
</dbReference>
<dbReference type="GO" id="GO:0005829">
    <property type="term" value="C:cytosol"/>
    <property type="evidence" value="ECO:0007669"/>
    <property type="project" value="TreeGrafter"/>
</dbReference>
<keyword evidence="5" id="KW-0902">Two-component regulatory system</keyword>
<evidence type="ECO:0000256" key="4">
    <source>
        <dbReference type="ARBA" id="ARBA00022553"/>
    </source>
</evidence>
<keyword evidence="15" id="KW-1185">Reference proteome</keyword>
<evidence type="ECO:0000256" key="10">
    <source>
        <dbReference type="PROSITE-ProRule" id="PRU00169"/>
    </source>
</evidence>
<evidence type="ECO:0000256" key="11">
    <source>
        <dbReference type="PROSITE-ProRule" id="PRU01091"/>
    </source>
</evidence>
<feature type="modified residue" description="4-aspartylphosphate" evidence="10">
    <location>
        <position position="53"/>
    </location>
</feature>
<evidence type="ECO:0000259" key="12">
    <source>
        <dbReference type="PROSITE" id="PS50110"/>
    </source>
</evidence>
<dbReference type="SMART" id="SM00448">
    <property type="entry name" value="REC"/>
    <property type="match status" value="1"/>
</dbReference>
<evidence type="ECO:0000256" key="2">
    <source>
        <dbReference type="ARBA" id="ARBA00018672"/>
    </source>
</evidence>
<evidence type="ECO:0000259" key="13">
    <source>
        <dbReference type="PROSITE" id="PS51755"/>
    </source>
</evidence>
<dbReference type="EMBL" id="CP015756">
    <property type="protein sequence ID" value="APC39670.1"/>
    <property type="molecule type" value="Genomic_DNA"/>
</dbReference>
<feature type="DNA-binding region" description="OmpR/PhoB-type" evidence="11">
    <location>
        <begin position="130"/>
        <end position="228"/>
    </location>
</feature>
<dbReference type="STRING" id="1552.A7L45_06110"/>
<dbReference type="InterPro" id="IPR036388">
    <property type="entry name" value="WH-like_DNA-bd_sf"/>
</dbReference>
<dbReference type="RefSeq" id="WP_071611963.1">
    <property type="nucleotide sequence ID" value="NZ_CP015756.1"/>
</dbReference>
<accession>A0A1J0GFK4</accession>
<keyword evidence="8" id="KW-0804">Transcription</keyword>
<evidence type="ECO:0000256" key="7">
    <source>
        <dbReference type="ARBA" id="ARBA00023125"/>
    </source>
</evidence>
<dbReference type="Pfam" id="PF00486">
    <property type="entry name" value="Trans_reg_C"/>
    <property type="match status" value="1"/>
</dbReference>
<keyword evidence="7 11" id="KW-0238">DNA-binding</keyword>
<dbReference type="KEGG" id="ceu:A7L45_06110"/>
<feature type="domain" description="Response regulatory" evidence="12">
    <location>
        <begin position="4"/>
        <end position="117"/>
    </location>
</feature>
<dbReference type="InterPro" id="IPR001789">
    <property type="entry name" value="Sig_transdc_resp-reg_receiver"/>
</dbReference>
<dbReference type="InterPro" id="IPR039420">
    <property type="entry name" value="WalR-like"/>
</dbReference>
<dbReference type="GO" id="GO:0006355">
    <property type="term" value="P:regulation of DNA-templated transcription"/>
    <property type="evidence" value="ECO:0007669"/>
    <property type="project" value="InterPro"/>
</dbReference>
<dbReference type="PANTHER" id="PTHR48111">
    <property type="entry name" value="REGULATOR OF RPOS"/>
    <property type="match status" value="1"/>
</dbReference>
<dbReference type="InterPro" id="IPR011006">
    <property type="entry name" value="CheY-like_superfamily"/>
</dbReference>
<proteinExistence type="predicted"/>
<evidence type="ECO:0000256" key="9">
    <source>
        <dbReference type="ARBA" id="ARBA00024867"/>
    </source>
</evidence>
<dbReference type="Gene3D" id="3.40.50.2300">
    <property type="match status" value="1"/>
</dbReference>
<dbReference type="CDD" id="cd18159">
    <property type="entry name" value="REC_OmpR_NsrR-like"/>
    <property type="match status" value="1"/>
</dbReference>